<proteinExistence type="predicted"/>
<name>L8P9R4_STRVR</name>
<evidence type="ECO:0000313" key="1">
    <source>
        <dbReference type="EMBL" id="ELS54321.1"/>
    </source>
</evidence>
<gene>
    <name evidence="1" type="ORF">STVIR_4787</name>
</gene>
<dbReference type="AlphaFoldDB" id="L8P9R4"/>
<dbReference type="Proteomes" id="UP000011205">
    <property type="component" value="Unassembled WGS sequence"/>
</dbReference>
<organism evidence="1 2">
    <name type="scientific">Streptomyces viridochromogenes Tue57</name>
    <dbReference type="NCBI Taxonomy" id="1160705"/>
    <lineage>
        <taxon>Bacteria</taxon>
        <taxon>Bacillati</taxon>
        <taxon>Actinomycetota</taxon>
        <taxon>Actinomycetes</taxon>
        <taxon>Kitasatosporales</taxon>
        <taxon>Streptomycetaceae</taxon>
        <taxon>Streptomyces</taxon>
    </lineage>
</organism>
<dbReference type="EMBL" id="AMLP01000142">
    <property type="protein sequence ID" value="ELS54321.1"/>
    <property type="molecule type" value="Genomic_DNA"/>
</dbReference>
<dbReference type="PATRIC" id="fig|1160705.3.peg.4731"/>
<reference evidence="1 2" key="1">
    <citation type="journal article" date="2013" name="Genome Announc.">
        <title>Draft Genome Sequence of Streptomyces viridochromogenes Strain Tu57, Producer of Avilamycin.</title>
        <authorList>
            <person name="Gruning B.A."/>
            <person name="Erxleben A."/>
            <person name="Hahnlein A."/>
            <person name="Gunther S."/>
        </authorList>
    </citation>
    <scope>NUCLEOTIDE SEQUENCE [LARGE SCALE GENOMIC DNA]</scope>
    <source>
        <strain evidence="1 2">Tue57</strain>
    </source>
</reference>
<sequence length="119" mass="13318">MGSPFIQFVAIPLRTMLSDLRTADREAADLMDGEIAEWAVSIDSRLEPRRVEIVLLSDGSTPSATSQAWWRNAVDRLREGAGGGLMILGPRFERLDQMSVSDYRRLTALAKPHQKFSNE</sequence>
<comment type="caution">
    <text evidence="1">The sequence shown here is derived from an EMBL/GenBank/DDBJ whole genome shotgun (WGS) entry which is preliminary data.</text>
</comment>
<protein>
    <submittedName>
        <fullName evidence="1">Uncharacterized protein</fullName>
    </submittedName>
</protein>
<accession>L8P9R4</accession>
<evidence type="ECO:0000313" key="2">
    <source>
        <dbReference type="Proteomes" id="UP000011205"/>
    </source>
</evidence>